<dbReference type="Proteomes" id="UP000270924">
    <property type="component" value="Unassembled WGS sequence"/>
</dbReference>
<name>A0A3P7DTI2_WUCBA</name>
<proteinExistence type="predicted"/>
<dbReference type="EMBL" id="UYWW01004202">
    <property type="protein sequence ID" value="VDM13340.1"/>
    <property type="molecule type" value="Genomic_DNA"/>
</dbReference>
<dbReference type="InParanoid" id="A0A3P7DTI2"/>
<keyword evidence="1" id="KW-0812">Transmembrane</keyword>
<gene>
    <name evidence="2" type="ORF">WBA_LOCUS6726</name>
</gene>
<evidence type="ECO:0000313" key="3">
    <source>
        <dbReference type="Proteomes" id="UP000270924"/>
    </source>
</evidence>
<sequence length="96" mass="11440">MKKREKHFFLGEQKMQLYYSDNKTLKSITIIAYCLDNIFTNDQIDYRLYVIALFSNSFTLQDIYPVILRFVYISFLLSLLVFFFSSILKIGKKKKG</sequence>
<dbReference type="AlphaFoldDB" id="A0A3P7DTI2"/>
<feature type="transmembrane region" description="Helical" evidence="1">
    <location>
        <begin position="70"/>
        <end position="88"/>
    </location>
</feature>
<organism evidence="2 3">
    <name type="scientific">Wuchereria bancrofti</name>
    <dbReference type="NCBI Taxonomy" id="6293"/>
    <lineage>
        <taxon>Eukaryota</taxon>
        <taxon>Metazoa</taxon>
        <taxon>Ecdysozoa</taxon>
        <taxon>Nematoda</taxon>
        <taxon>Chromadorea</taxon>
        <taxon>Rhabditida</taxon>
        <taxon>Spirurina</taxon>
        <taxon>Spiruromorpha</taxon>
        <taxon>Filarioidea</taxon>
        <taxon>Onchocercidae</taxon>
        <taxon>Wuchereria</taxon>
    </lineage>
</organism>
<keyword evidence="1" id="KW-1133">Transmembrane helix</keyword>
<keyword evidence="1" id="KW-0472">Membrane</keyword>
<keyword evidence="3" id="KW-1185">Reference proteome</keyword>
<protein>
    <submittedName>
        <fullName evidence="2">Uncharacterized protein</fullName>
    </submittedName>
</protein>
<evidence type="ECO:0000313" key="2">
    <source>
        <dbReference type="EMBL" id="VDM13340.1"/>
    </source>
</evidence>
<reference evidence="2 3" key="1">
    <citation type="submission" date="2018-11" db="EMBL/GenBank/DDBJ databases">
        <authorList>
            <consortium name="Pathogen Informatics"/>
        </authorList>
    </citation>
    <scope>NUCLEOTIDE SEQUENCE [LARGE SCALE GENOMIC DNA]</scope>
</reference>
<evidence type="ECO:0000256" key="1">
    <source>
        <dbReference type="SAM" id="Phobius"/>
    </source>
</evidence>
<accession>A0A3P7DTI2</accession>